<organism evidence="1 2">
    <name type="scientific">Kibdelosporangium aridum</name>
    <dbReference type="NCBI Taxonomy" id="2030"/>
    <lineage>
        <taxon>Bacteria</taxon>
        <taxon>Bacillati</taxon>
        <taxon>Actinomycetota</taxon>
        <taxon>Actinomycetes</taxon>
        <taxon>Pseudonocardiales</taxon>
        <taxon>Pseudonocardiaceae</taxon>
        <taxon>Kibdelosporangium</taxon>
    </lineage>
</organism>
<protein>
    <submittedName>
        <fullName evidence="1">Uncharacterized protein</fullName>
    </submittedName>
</protein>
<proteinExistence type="predicted"/>
<reference evidence="1 2" key="1">
    <citation type="submission" date="2017-04" db="EMBL/GenBank/DDBJ databases">
        <authorList>
            <person name="Afonso C.L."/>
            <person name="Miller P.J."/>
            <person name="Scott M.A."/>
            <person name="Spackman E."/>
            <person name="Goraichik I."/>
            <person name="Dimitrov K.M."/>
            <person name="Suarez D.L."/>
            <person name="Swayne D.E."/>
        </authorList>
    </citation>
    <scope>NUCLEOTIDE SEQUENCE [LARGE SCALE GENOMIC DNA]</scope>
    <source>
        <strain evidence="1 2">DSM 43828</strain>
    </source>
</reference>
<dbReference type="Proteomes" id="UP000192674">
    <property type="component" value="Unassembled WGS sequence"/>
</dbReference>
<evidence type="ECO:0000313" key="1">
    <source>
        <dbReference type="EMBL" id="SMD21086.1"/>
    </source>
</evidence>
<dbReference type="AlphaFoldDB" id="A0A1Y5XXT1"/>
<evidence type="ECO:0000313" key="2">
    <source>
        <dbReference type="Proteomes" id="UP000192674"/>
    </source>
</evidence>
<accession>A0A1Y5XXT1</accession>
<gene>
    <name evidence="1" type="ORF">SAMN05661093_06725</name>
</gene>
<dbReference type="EMBL" id="FWXV01000006">
    <property type="protein sequence ID" value="SMD21086.1"/>
    <property type="molecule type" value="Genomic_DNA"/>
</dbReference>
<keyword evidence="2" id="KW-1185">Reference proteome</keyword>
<name>A0A1Y5XXT1_KIBAR</name>
<sequence length="127" mass="13716">MSAQSVSGREWHPIAGTIVVPVAVSARYPSECPMCQGAGVLRWQQPCPDGVLRELEHPCPNGCGDGWRHPNAENNQVIEVVADHGGELEQAEDDRPSRRIGRVDQANTLGGEFVATALEAWGFTGKE</sequence>